<dbReference type="PANTHER" id="PTHR10555:SF170">
    <property type="entry name" value="FI18122P1"/>
    <property type="match status" value="1"/>
</dbReference>
<sequence length="140" mass="16722">MQQLLTLGSTVDEYIRIIGSIRNCFETRFKICNNIAILESQLSKKQKNLSKFKVKYHNQVEKIAKYETELSSLESSIKKQNEFRDEFNDNFKSGLDKFEFEKVEEFKGMIEIYWEGLIESQKELIELWESFYDKCKFEDA</sequence>
<keyword evidence="1" id="KW-0175">Coiled coil</keyword>
<accession>A0A9W6Z6M8</accession>
<proteinExistence type="predicted"/>
<dbReference type="Gene3D" id="1.20.1270.60">
    <property type="entry name" value="Arfaptin homology (AH) domain/BAR domain"/>
    <property type="match status" value="1"/>
</dbReference>
<dbReference type="GO" id="GO:0045053">
    <property type="term" value="P:protein retention in Golgi apparatus"/>
    <property type="evidence" value="ECO:0007669"/>
    <property type="project" value="TreeGrafter"/>
</dbReference>
<evidence type="ECO:0000259" key="2">
    <source>
        <dbReference type="Pfam" id="PF09325"/>
    </source>
</evidence>
<reference evidence="3" key="1">
    <citation type="submission" date="2023-04" db="EMBL/GenBank/DDBJ databases">
        <title>Ambrosiozyma monospora NBRC 1965.</title>
        <authorList>
            <person name="Ichikawa N."/>
            <person name="Sato H."/>
            <person name="Tonouchi N."/>
        </authorList>
    </citation>
    <scope>NUCLEOTIDE SEQUENCE</scope>
    <source>
        <strain evidence="3">NBRC 1965</strain>
    </source>
</reference>
<dbReference type="GO" id="GO:0005829">
    <property type="term" value="C:cytosol"/>
    <property type="evidence" value="ECO:0007669"/>
    <property type="project" value="GOC"/>
</dbReference>
<comment type="caution">
    <text evidence="3">The sequence shown here is derived from an EMBL/GenBank/DDBJ whole genome shotgun (WGS) entry which is preliminary data.</text>
</comment>
<keyword evidence="4" id="KW-1185">Reference proteome</keyword>
<dbReference type="InterPro" id="IPR015404">
    <property type="entry name" value="Vps5_C"/>
</dbReference>
<dbReference type="GO" id="GO:0042147">
    <property type="term" value="P:retrograde transport, endosome to Golgi"/>
    <property type="evidence" value="ECO:0007669"/>
    <property type="project" value="TreeGrafter"/>
</dbReference>
<dbReference type="GO" id="GO:0035091">
    <property type="term" value="F:phosphatidylinositol binding"/>
    <property type="evidence" value="ECO:0007669"/>
    <property type="project" value="TreeGrafter"/>
</dbReference>
<gene>
    <name evidence="3" type="ORF">Amon01_000765000</name>
</gene>
<evidence type="ECO:0000313" key="4">
    <source>
        <dbReference type="Proteomes" id="UP001165063"/>
    </source>
</evidence>
<dbReference type="Proteomes" id="UP001165063">
    <property type="component" value="Unassembled WGS sequence"/>
</dbReference>
<dbReference type="GO" id="GO:0005768">
    <property type="term" value="C:endosome"/>
    <property type="evidence" value="ECO:0007669"/>
    <property type="project" value="TreeGrafter"/>
</dbReference>
<dbReference type="EMBL" id="BSXU01005779">
    <property type="protein sequence ID" value="GMG55576.1"/>
    <property type="molecule type" value="Genomic_DNA"/>
</dbReference>
<dbReference type="OrthoDB" id="271164at2759"/>
<protein>
    <submittedName>
        <fullName evidence="3">Unnamed protein product</fullName>
    </submittedName>
</protein>
<name>A0A9W6Z6M8_AMBMO</name>
<dbReference type="AlphaFoldDB" id="A0A9W6Z6M8"/>
<evidence type="ECO:0000313" key="3">
    <source>
        <dbReference type="EMBL" id="GMG55576.1"/>
    </source>
</evidence>
<evidence type="ECO:0000256" key="1">
    <source>
        <dbReference type="SAM" id="Coils"/>
    </source>
</evidence>
<feature type="coiled-coil region" evidence="1">
    <location>
        <begin position="35"/>
        <end position="76"/>
    </location>
</feature>
<dbReference type="InterPro" id="IPR027267">
    <property type="entry name" value="AH/BAR_dom_sf"/>
</dbReference>
<feature type="domain" description="Sorting nexin/Vps5-like C-terminal" evidence="2">
    <location>
        <begin position="2"/>
        <end position="133"/>
    </location>
</feature>
<dbReference type="PANTHER" id="PTHR10555">
    <property type="entry name" value="SORTING NEXIN"/>
    <property type="match status" value="1"/>
</dbReference>
<organism evidence="3 4">
    <name type="scientific">Ambrosiozyma monospora</name>
    <name type="common">Yeast</name>
    <name type="synonym">Endomycopsis monosporus</name>
    <dbReference type="NCBI Taxonomy" id="43982"/>
    <lineage>
        <taxon>Eukaryota</taxon>
        <taxon>Fungi</taxon>
        <taxon>Dikarya</taxon>
        <taxon>Ascomycota</taxon>
        <taxon>Saccharomycotina</taxon>
        <taxon>Pichiomycetes</taxon>
        <taxon>Pichiales</taxon>
        <taxon>Pichiaceae</taxon>
        <taxon>Ambrosiozyma</taxon>
    </lineage>
</organism>
<dbReference type="Pfam" id="PF09325">
    <property type="entry name" value="Vps5"/>
    <property type="match status" value="1"/>
</dbReference>